<keyword evidence="3" id="KW-1185">Reference proteome</keyword>
<reference evidence="3" key="1">
    <citation type="submission" date="2016-10" db="EMBL/GenBank/DDBJ databases">
        <authorList>
            <person name="Varghese N."/>
            <person name="Submissions S."/>
        </authorList>
    </citation>
    <scope>NUCLEOTIDE SEQUENCE [LARGE SCALE GENOMIC DNA]</scope>
    <source>
        <strain evidence="3">DSM 26894</strain>
    </source>
</reference>
<evidence type="ECO:0000313" key="3">
    <source>
        <dbReference type="Proteomes" id="UP000199392"/>
    </source>
</evidence>
<sequence length="71" mass="7381">MKILHAAFLPLLAAGCASVAELDASPTLVAATNSGMTALAEAGPTVTYTRHAIEEPGDWRALNDAQSEESR</sequence>
<gene>
    <name evidence="2" type="ORF">SAMN04488050_1216</name>
</gene>
<feature type="chain" id="PRO_5011688324" evidence="1">
    <location>
        <begin position="20"/>
        <end position="71"/>
    </location>
</feature>
<proteinExistence type="predicted"/>
<dbReference type="RefSeq" id="WP_092430903.1">
    <property type="nucleotide sequence ID" value="NZ_FNCL01000024.1"/>
</dbReference>
<dbReference type="Proteomes" id="UP000199392">
    <property type="component" value="Unassembled WGS sequence"/>
</dbReference>
<dbReference type="STRING" id="311180.SAMN04488050_1216"/>
<keyword evidence="1" id="KW-0732">Signal</keyword>
<feature type="signal peptide" evidence="1">
    <location>
        <begin position="1"/>
        <end position="19"/>
    </location>
</feature>
<dbReference type="AlphaFoldDB" id="A0A1I6WH68"/>
<evidence type="ECO:0000313" key="2">
    <source>
        <dbReference type="EMBL" id="SFT25101.1"/>
    </source>
</evidence>
<accession>A0A1I6WH68</accession>
<protein>
    <submittedName>
        <fullName evidence="2">Uncharacterized protein</fullName>
    </submittedName>
</protein>
<name>A0A1I6WH68_9RHOB</name>
<dbReference type="OrthoDB" id="7869473at2"/>
<organism evidence="2 3">
    <name type="scientific">Alloyangia pacifica</name>
    <dbReference type="NCBI Taxonomy" id="311180"/>
    <lineage>
        <taxon>Bacteria</taxon>
        <taxon>Pseudomonadati</taxon>
        <taxon>Pseudomonadota</taxon>
        <taxon>Alphaproteobacteria</taxon>
        <taxon>Rhodobacterales</taxon>
        <taxon>Roseobacteraceae</taxon>
        <taxon>Alloyangia</taxon>
    </lineage>
</organism>
<evidence type="ECO:0000256" key="1">
    <source>
        <dbReference type="SAM" id="SignalP"/>
    </source>
</evidence>
<dbReference type="EMBL" id="FOZW01000021">
    <property type="protein sequence ID" value="SFT25101.1"/>
    <property type="molecule type" value="Genomic_DNA"/>
</dbReference>
<dbReference type="PROSITE" id="PS51257">
    <property type="entry name" value="PROKAR_LIPOPROTEIN"/>
    <property type="match status" value="1"/>
</dbReference>